<dbReference type="VEuPathDB" id="FungiDB:AMAG_20400"/>
<name>A0A0L0T8Q5_ALLM3</name>
<feature type="transmembrane region" description="Helical" evidence="1">
    <location>
        <begin position="6"/>
        <end position="23"/>
    </location>
</feature>
<sequence length="69" mass="7706">MTFLRVMFVTAAAVGGSLAGFYYQDKAKRELWEDYQKHAAAMTDEELATLHARMGWPAPKPRTPTATSD</sequence>
<evidence type="ECO:0000313" key="3">
    <source>
        <dbReference type="Proteomes" id="UP000054350"/>
    </source>
</evidence>
<evidence type="ECO:0000256" key="1">
    <source>
        <dbReference type="SAM" id="Phobius"/>
    </source>
</evidence>
<protein>
    <submittedName>
        <fullName evidence="2">Uncharacterized protein</fullName>
    </submittedName>
</protein>
<dbReference type="EMBL" id="GG745370">
    <property type="protein sequence ID" value="KNE71132.1"/>
    <property type="molecule type" value="Genomic_DNA"/>
</dbReference>
<accession>A0A0L0T8Q5</accession>
<reference evidence="2 3" key="1">
    <citation type="submission" date="2009-11" db="EMBL/GenBank/DDBJ databases">
        <title>Annotation of Allomyces macrogynus ATCC 38327.</title>
        <authorList>
            <consortium name="The Broad Institute Genome Sequencing Platform"/>
            <person name="Russ C."/>
            <person name="Cuomo C."/>
            <person name="Burger G."/>
            <person name="Gray M.W."/>
            <person name="Holland P.W.H."/>
            <person name="King N."/>
            <person name="Lang F.B.F."/>
            <person name="Roger A.J."/>
            <person name="Ruiz-Trillo I."/>
            <person name="Young S.K."/>
            <person name="Zeng Q."/>
            <person name="Gargeya S."/>
            <person name="Fitzgerald M."/>
            <person name="Haas B."/>
            <person name="Abouelleil A."/>
            <person name="Alvarado L."/>
            <person name="Arachchi H.M."/>
            <person name="Berlin A."/>
            <person name="Chapman S.B."/>
            <person name="Gearin G."/>
            <person name="Goldberg J."/>
            <person name="Griggs A."/>
            <person name="Gujja S."/>
            <person name="Hansen M."/>
            <person name="Heiman D."/>
            <person name="Howarth C."/>
            <person name="Larimer J."/>
            <person name="Lui A."/>
            <person name="MacDonald P.J.P."/>
            <person name="McCowen C."/>
            <person name="Montmayeur A."/>
            <person name="Murphy C."/>
            <person name="Neiman D."/>
            <person name="Pearson M."/>
            <person name="Priest M."/>
            <person name="Roberts A."/>
            <person name="Saif S."/>
            <person name="Shea T."/>
            <person name="Sisk P."/>
            <person name="Stolte C."/>
            <person name="Sykes S."/>
            <person name="Wortman J."/>
            <person name="Nusbaum C."/>
            <person name="Birren B."/>
        </authorList>
    </citation>
    <scope>NUCLEOTIDE SEQUENCE [LARGE SCALE GENOMIC DNA]</scope>
    <source>
        <strain evidence="2 3">ATCC 38327</strain>
    </source>
</reference>
<evidence type="ECO:0000313" key="2">
    <source>
        <dbReference type="EMBL" id="KNE71132.1"/>
    </source>
</evidence>
<dbReference type="Proteomes" id="UP000054350">
    <property type="component" value="Unassembled WGS sequence"/>
</dbReference>
<reference evidence="3" key="2">
    <citation type="submission" date="2009-11" db="EMBL/GenBank/DDBJ databases">
        <title>The Genome Sequence of Allomyces macrogynus strain ATCC 38327.</title>
        <authorList>
            <consortium name="The Broad Institute Genome Sequencing Platform"/>
            <person name="Russ C."/>
            <person name="Cuomo C."/>
            <person name="Shea T."/>
            <person name="Young S.K."/>
            <person name="Zeng Q."/>
            <person name="Koehrsen M."/>
            <person name="Haas B."/>
            <person name="Borodovsky M."/>
            <person name="Guigo R."/>
            <person name="Alvarado L."/>
            <person name="Berlin A."/>
            <person name="Borenstein D."/>
            <person name="Chen Z."/>
            <person name="Engels R."/>
            <person name="Freedman E."/>
            <person name="Gellesch M."/>
            <person name="Goldberg J."/>
            <person name="Griggs A."/>
            <person name="Gujja S."/>
            <person name="Heiman D."/>
            <person name="Hepburn T."/>
            <person name="Howarth C."/>
            <person name="Jen D."/>
            <person name="Larson L."/>
            <person name="Lewis B."/>
            <person name="Mehta T."/>
            <person name="Park D."/>
            <person name="Pearson M."/>
            <person name="Roberts A."/>
            <person name="Saif S."/>
            <person name="Shenoy N."/>
            <person name="Sisk P."/>
            <person name="Stolte C."/>
            <person name="Sykes S."/>
            <person name="Walk T."/>
            <person name="White J."/>
            <person name="Yandava C."/>
            <person name="Burger G."/>
            <person name="Gray M.W."/>
            <person name="Holland P.W.H."/>
            <person name="King N."/>
            <person name="Lang F.B.F."/>
            <person name="Roger A.J."/>
            <person name="Ruiz-Trillo I."/>
            <person name="Lander E."/>
            <person name="Nusbaum C."/>
        </authorList>
    </citation>
    <scope>NUCLEOTIDE SEQUENCE [LARGE SCALE GENOMIC DNA]</scope>
    <source>
        <strain evidence="3">ATCC 38327</strain>
    </source>
</reference>
<dbReference type="OrthoDB" id="5614970at2759"/>
<keyword evidence="1" id="KW-0472">Membrane</keyword>
<gene>
    <name evidence="2" type="ORF">AMAG_20400</name>
</gene>
<keyword evidence="1" id="KW-0812">Transmembrane</keyword>
<dbReference type="AlphaFoldDB" id="A0A0L0T8Q5"/>
<keyword evidence="3" id="KW-1185">Reference proteome</keyword>
<keyword evidence="1" id="KW-1133">Transmembrane helix</keyword>
<proteinExistence type="predicted"/>
<organism evidence="2 3">
    <name type="scientific">Allomyces macrogynus (strain ATCC 38327)</name>
    <name type="common">Allomyces javanicus var. macrogynus</name>
    <dbReference type="NCBI Taxonomy" id="578462"/>
    <lineage>
        <taxon>Eukaryota</taxon>
        <taxon>Fungi</taxon>
        <taxon>Fungi incertae sedis</taxon>
        <taxon>Blastocladiomycota</taxon>
        <taxon>Blastocladiomycetes</taxon>
        <taxon>Blastocladiales</taxon>
        <taxon>Blastocladiaceae</taxon>
        <taxon>Allomyces</taxon>
    </lineage>
</organism>